<gene>
    <name evidence="7" type="ORF">GBAR_LOCUS23329</name>
</gene>
<dbReference type="EMBL" id="CASHTH010003231">
    <property type="protein sequence ID" value="CAI8042006.1"/>
    <property type="molecule type" value="Genomic_DNA"/>
</dbReference>
<dbReference type="Pfam" id="PF00155">
    <property type="entry name" value="Aminotran_1_2"/>
    <property type="match status" value="1"/>
</dbReference>
<dbReference type="GO" id="GO:0008483">
    <property type="term" value="F:transaminase activity"/>
    <property type="evidence" value="ECO:0007669"/>
    <property type="project" value="UniProtKB-KW"/>
</dbReference>
<keyword evidence="4" id="KW-0808">Transferase</keyword>
<keyword evidence="5" id="KW-0663">Pyridoxal phosphate</keyword>
<evidence type="ECO:0000256" key="2">
    <source>
        <dbReference type="ARBA" id="ARBA00007441"/>
    </source>
</evidence>
<feature type="domain" description="Aminotransferase class I/classII large" evidence="6">
    <location>
        <begin position="35"/>
        <end position="398"/>
    </location>
</feature>
<dbReference type="Gene3D" id="3.90.1150.10">
    <property type="entry name" value="Aspartate Aminotransferase, domain 1"/>
    <property type="match status" value="1"/>
</dbReference>
<comment type="cofactor">
    <cofactor evidence="1">
        <name>pyridoxal 5'-phosphate</name>
        <dbReference type="ChEBI" id="CHEBI:597326"/>
    </cofactor>
</comment>
<dbReference type="GO" id="GO:0030170">
    <property type="term" value="F:pyridoxal phosphate binding"/>
    <property type="evidence" value="ECO:0007669"/>
    <property type="project" value="InterPro"/>
</dbReference>
<keyword evidence="3 7" id="KW-0032">Aminotransferase</keyword>
<name>A0AA35T7Y5_GEOBA</name>
<dbReference type="PANTHER" id="PTHR46383:SF1">
    <property type="entry name" value="ASPARTATE AMINOTRANSFERASE"/>
    <property type="match status" value="1"/>
</dbReference>
<dbReference type="InterPro" id="IPR004839">
    <property type="entry name" value="Aminotransferase_I/II_large"/>
</dbReference>
<evidence type="ECO:0000256" key="1">
    <source>
        <dbReference type="ARBA" id="ARBA00001933"/>
    </source>
</evidence>
<comment type="similarity">
    <text evidence="2">Belongs to the class-I pyridoxal-phosphate-dependent aminotransferase family.</text>
</comment>
<comment type="caution">
    <text evidence="7">The sequence shown here is derived from an EMBL/GenBank/DDBJ whole genome shotgun (WGS) entry which is preliminary data.</text>
</comment>
<proteinExistence type="inferred from homology"/>
<protein>
    <submittedName>
        <fullName evidence="7">Probable aspartate/prephenate aminotransferase</fullName>
    </submittedName>
</protein>
<evidence type="ECO:0000256" key="4">
    <source>
        <dbReference type="ARBA" id="ARBA00022679"/>
    </source>
</evidence>
<evidence type="ECO:0000259" key="6">
    <source>
        <dbReference type="Pfam" id="PF00155"/>
    </source>
</evidence>
<accession>A0AA35T7Y5</accession>
<dbReference type="InterPro" id="IPR015421">
    <property type="entry name" value="PyrdxlP-dep_Trfase_major"/>
</dbReference>
<evidence type="ECO:0000256" key="5">
    <source>
        <dbReference type="ARBA" id="ARBA00022898"/>
    </source>
</evidence>
<dbReference type="InterPro" id="IPR015424">
    <property type="entry name" value="PyrdxlP-dep_Trfase"/>
</dbReference>
<organism evidence="7 8">
    <name type="scientific">Geodia barretti</name>
    <name type="common">Barrett's horny sponge</name>
    <dbReference type="NCBI Taxonomy" id="519541"/>
    <lineage>
        <taxon>Eukaryota</taxon>
        <taxon>Metazoa</taxon>
        <taxon>Porifera</taxon>
        <taxon>Demospongiae</taxon>
        <taxon>Heteroscleromorpha</taxon>
        <taxon>Tetractinellida</taxon>
        <taxon>Astrophorina</taxon>
        <taxon>Geodiidae</taxon>
        <taxon>Geodia</taxon>
    </lineage>
</organism>
<reference evidence="7" key="1">
    <citation type="submission" date="2023-03" db="EMBL/GenBank/DDBJ databases">
        <authorList>
            <person name="Steffen K."/>
            <person name="Cardenas P."/>
        </authorList>
    </citation>
    <scope>NUCLEOTIDE SEQUENCE</scope>
</reference>
<dbReference type="PANTHER" id="PTHR46383">
    <property type="entry name" value="ASPARTATE AMINOTRANSFERASE"/>
    <property type="match status" value="1"/>
</dbReference>
<dbReference type="Gene3D" id="3.40.640.10">
    <property type="entry name" value="Type I PLP-dependent aspartate aminotransferase-like (Major domain)"/>
    <property type="match status" value="1"/>
</dbReference>
<dbReference type="GO" id="GO:0006520">
    <property type="term" value="P:amino acid metabolic process"/>
    <property type="evidence" value="ECO:0007669"/>
    <property type="project" value="InterPro"/>
</dbReference>
<dbReference type="CDD" id="cd00609">
    <property type="entry name" value="AAT_like"/>
    <property type="match status" value="1"/>
</dbReference>
<keyword evidence="8" id="KW-1185">Reference proteome</keyword>
<sequence>MGLIPSAWAQQIKPSPTLEVKLIADRLRLKGKQIYDFGIGEMNPELPVPHLLKAAISQAVMDDATHYSPEAGDPELLEAIHADLHLFGLSYSPSEIVVCPGPKDAVFKICMTMLNPSSRRNRLVSFAPIYESYENLPILLTGKPPIVLQTDAHFLPDLNQLADLLNQDDTVALIVLNSPNNPTGTVYPPSLLQELAEIIGKHEQICVLSDEVYRTVVYDGLEHVSIASYLPNQTLLVGGMSKEVSGTGLRLGFVAGPEAVMQVIANVEGNTSSCVNLPTQKGYAHFLRKDADLRLRHQVRDALCLRREALMKRFSELVKGAVWERPSGAFYFFPDMHLYCGRRTPEGQLLNTDEALALYLIESANVVTVPGSKFQRPGHLRFAYAVSLETINAGIQRLAEALDQLCA</sequence>
<dbReference type="SUPFAM" id="SSF53383">
    <property type="entry name" value="PLP-dependent transferases"/>
    <property type="match status" value="1"/>
</dbReference>
<evidence type="ECO:0000313" key="8">
    <source>
        <dbReference type="Proteomes" id="UP001174909"/>
    </source>
</evidence>
<evidence type="ECO:0000313" key="7">
    <source>
        <dbReference type="EMBL" id="CAI8042006.1"/>
    </source>
</evidence>
<dbReference type="AlphaFoldDB" id="A0AA35T7Y5"/>
<evidence type="ECO:0000256" key="3">
    <source>
        <dbReference type="ARBA" id="ARBA00022576"/>
    </source>
</evidence>
<dbReference type="InterPro" id="IPR050596">
    <property type="entry name" value="AspAT/PAT-like"/>
</dbReference>
<dbReference type="Proteomes" id="UP001174909">
    <property type="component" value="Unassembled WGS sequence"/>
</dbReference>
<dbReference type="InterPro" id="IPR015422">
    <property type="entry name" value="PyrdxlP-dep_Trfase_small"/>
</dbReference>